<keyword evidence="4" id="KW-0223">Dioxygenase</keyword>
<evidence type="ECO:0000256" key="1">
    <source>
        <dbReference type="ARBA" id="ARBA00001961"/>
    </source>
</evidence>
<organism evidence="8 9">
    <name type="scientific">Shewanella livingstonensis</name>
    <dbReference type="NCBI Taxonomy" id="150120"/>
    <lineage>
        <taxon>Bacteria</taxon>
        <taxon>Pseudomonadati</taxon>
        <taxon>Pseudomonadota</taxon>
        <taxon>Gammaproteobacteria</taxon>
        <taxon>Alteromonadales</taxon>
        <taxon>Shewanellaceae</taxon>
        <taxon>Shewanella</taxon>
    </lineage>
</organism>
<dbReference type="EMBL" id="CP034015">
    <property type="protein sequence ID" value="AZG72378.1"/>
    <property type="molecule type" value="Genomic_DNA"/>
</dbReference>
<dbReference type="KEGG" id="slj:EGC82_06075"/>
<gene>
    <name evidence="8" type="ORF">EGC82_06075</name>
</gene>
<name>A0A3G8LUL4_9GAMM</name>
<dbReference type="GO" id="GO:0031418">
    <property type="term" value="F:L-ascorbic acid binding"/>
    <property type="evidence" value="ECO:0007669"/>
    <property type="project" value="UniProtKB-KW"/>
</dbReference>
<dbReference type="PROSITE" id="PS51471">
    <property type="entry name" value="FE2OG_OXY"/>
    <property type="match status" value="1"/>
</dbReference>
<proteinExistence type="predicted"/>
<keyword evidence="3" id="KW-0847">Vitamin C</keyword>
<dbReference type="InterPro" id="IPR006620">
    <property type="entry name" value="Pro_4_hyd_alph"/>
</dbReference>
<dbReference type="SMART" id="SM00702">
    <property type="entry name" value="P4Hc"/>
    <property type="match status" value="1"/>
</dbReference>
<dbReference type="Proteomes" id="UP000278035">
    <property type="component" value="Chromosome"/>
</dbReference>
<dbReference type="GO" id="GO:0004656">
    <property type="term" value="F:procollagen-proline 4-dioxygenase activity"/>
    <property type="evidence" value="ECO:0007669"/>
    <property type="project" value="TreeGrafter"/>
</dbReference>
<dbReference type="GO" id="GO:0005506">
    <property type="term" value="F:iron ion binding"/>
    <property type="evidence" value="ECO:0007669"/>
    <property type="project" value="InterPro"/>
</dbReference>
<keyword evidence="5" id="KW-0560">Oxidoreductase</keyword>
<dbReference type="PANTHER" id="PTHR10869:SF247">
    <property type="entry name" value="FE2OG DIOXYGENASE DOMAIN-CONTAINING PROTEIN"/>
    <property type="match status" value="1"/>
</dbReference>
<dbReference type="Gene3D" id="2.60.120.620">
    <property type="entry name" value="q2cbj1_9rhob like domain"/>
    <property type="match status" value="1"/>
</dbReference>
<protein>
    <submittedName>
        <fullName evidence="8">Oxidoreductase</fullName>
    </submittedName>
</protein>
<dbReference type="RefSeq" id="WP_124729969.1">
    <property type="nucleotide sequence ID" value="NZ_CBCSKC010000001.1"/>
</dbReference>
<dbReference type="InterPro" id="IPR045054">
    <property type="entry name" value="P4HA-like"/>
</dbReference>
<sequence>MNTTNVNADYFVVAHEPGAEHPALPTWANHKANIAQLNDVALTETEPLQVSKKMLAEVPGAFQLLNVLSADECKRLITVSETMGFLPDAAVSLPRHVRHNDSLTWVVDNTTEQIIWNRIKHIMDDNLGIFDGKAALGLNNRFRFYRYNQGDYFKPHSDGSWPGSQVIDGELVRDAFGDRYSQLTFLILLTEDFEGGATRFLVNADNPHLPAKHGDNVKNVDVRTPAGSVLCFPHGMHPLHCIHSSEPIYQGIKYIIRTDVLFEL</sequence>
<keyword evidence="9" id="KW-1185">Reference proteome</keyword>
<keyword evidence="2" id="KW-0479">Metal-binding</keyword>
<evidence type="ECO:0000313" key="8">
    <source>
        <dbReference type="EMBL" id="AZG72378.1"/>
    </source>
</evidence>
<evidence type="ECO:0000259" key="7">
    <source>
        <dbReference type="PROSITE" id="PS51471"/>
    </source>
</evidence>
<comment type="cofactor">
    <cofactor evidence="1">
        <name>L-ascorbate</name>
        <dbReference type="ChEBI" id="CHEBI:38290"/>
    </cofactor>
</comment>
<feature type="domain" description="Fe2OG dioxygenase" evidence="7">
    <location>
        <begin position="138"/>
        <end position="262"/>
    </location>
</feature>
<evidence type="ECO:0000256" key="5">
    <source>
        <dbReference type="ARBA" id="ARBA00023002"/>
    </source>
</evidence>
<dbReference type="InterPro" id="IPR005123">
    <property type="entry name" value="Oxoglu/Fe-dep_dioxygenase_dom"/>
</dbReference>
<evidence type="ECO:0000256" key="4">
    <source>
        <dbReference type="ARBA" id="ARBA00022964"/>
    </source>
</evidence>
<evidence type="ECO:0000313" key="9">
    <source>
        <dbReference type="Proteomes" id="UP000278035"/>
    </source>
</evidence>
<keyword evidence="6" id="KW-0408">Iron</keyword>
<dbReference type="PANTHER" id="PTHR10869">
    <property type="entry name" value="PROLYL 4-HYDROXYLASE ALPHA SUBUNIT"/>
    <property type="match status" value="1"/>
</dbReference>
<evidence type="ECO:0000256" key="2">
    <source>
        <dbReference type="ARBA" id="ARBA00022723"/>
    </source>
</evidence>
<evidence type="ECO:0000256" key="3">
    <source>
        <dbReference type="ARBA" id="ARBA00022896"/>
    </source>
</evidence>
<evidence type="ECO:0000256" key="6">
    <source>
        <dbReference type="ARBA" id="ARBA00023004"/>
    </source>
</evidence>
<accession>A0A3G8LUL4</accession>
<dbReference type="AlphaFoldDB" id="A0A3G8LUL4"/>
<dbReference type="OrthoDB" id="269774at2"/>
<reference evidence="9" key="1">
    <citation type="submission" date="2018-11" db="EMBL/GenBank/DDBJ databases">
        <title>Shewanella sp. M2.</title>
        <authorList>
            <person name="Hwang Y.J."/>
            <person name="Hwang C.Y."/>
        </authorList>
    </citation>
    <scope>NUCLEOTIDE SEQUENCE [LARGE SCALE GENOMIC DNA]</scope>
    <source>
        <strain evidence="9">LMG 19866</strain>
    </source>
</reference>